<reference evidence="3" key="1">
    <citation type="submission" date="2016-11" db="UniProtKB">
        <authorList>
            <consortium name="WormBaseParasite"/>
        </authorList>
    </citation>
    <scope>IDENTIFICATION</scope>
</reference>
<feature type="transmembrane region" description="Helical" evidence="1">
    <location>
        <begin position="93"/>
        <end position="114"/>
    </location>
</feature>
<dbReference type="PANTHER" id="PTHR28658">
    <property type="entry name" value="TRANSMEMBRANE PROTEIN 180"/>
    <property type="match status" value="1"/>
</dbReference>
<dbReference type="PANTHER" id="PTHR28658:SF1">
    <property type="entry name" value="MAJOR FACILITATOR SUPERFAMILY DOMAIN CONTAINING 13B"/>
    <property type="match status" value="1"/>
</dbReference>
<keyword evidence="1" id="KW-1133">Transmembrane helix</keyword>
<evidence type="ECO:0000256" key="1">
    <source>
        <dbReference type="SAM" id="Phobius"/>
    </source>
</evidence>
<proteinExistence type="predicted"/>
<evidence type="ECO:0000313" key="3">
    <source>
        <dbReference type="WBParaSite" id="Hba_17026"/>
    </source>
</evidence>
<name>A0A1I7XH64_HETBA</name>
<keyword evidence="1" id="KW-0472">Membrane</keyword>
<organism evidence="2 3">
    <name type="scientific">Heterorhabditis bacteriophora</name>
    <name type="common">Entomopathogenic nematode worm</name>
    <dbReference type="NCBI Taxonomy" id="37862"/>
    <lineage>
        <taxon>Eukaryota</taxon>
        <taxon>Metazoa</taxon>
        <taxon>Ecdysozoa</taxon>
        <taxon>Nematoda</taxon>
        <taxon>Chromadorea</taxon>
        <taxon>Rhabditida</taxon>
        <taxon>Rhabditina</taxon>
        <taxon>Rhabditomorpha</taxon>
        <taxon>Strongyloidea</taxon>
        <taxon>Heterorhabditidae</taxon>
        <taxon>Heterorhabditis</taxon>
    </lineage>
</organism>
<keyword evidence="2" id="KW-1185">Reference proteome</keyword>
<sequence>MSDMAYPFRLRVSSPLVAIACGQFALSLMQVSAKDISYIFSAIGVAWSALFADSTREPRMRVSAMKYSQISILLSVNIIALSEKLSHSLEELWVFQLITIAVAIIGCICMYISGSLKLDLPSTKPKKNLENIFVNDNEADNLLIQNIK</sequence>
<dbReference type="InterPro" id="IPR040035">
    <property type="entry name" value="TMEM180"/>
</dbReference>
<accession>A0A1I7XH64</accession>
<dbReference type="Proteomes" id="UP000095283">
    <property type="component" value="Unplaced"/>
</dbReference>
<dbReference type="AlphaFoldDB" id="A0A1I7XH64"/>
<keyword evidence="1" id="KW-0812">Transmembrane</keyword>
<protein>
    <submittedName>
        <fullName evidence="3">EamA domain-containing protein</fullName>
    </submittedName>
</protein>
<evidence type="ECO:0000313" key="2">
    <source>
        <dbReference type="Proteomes" id="UP000095283"/>
    </source>
</evidence>
<feature type="transmembrane region" description="Helical" evidence="1">
    <location>
        <begin position="12"/>
        <end position="30"/>
    </location>
</feature>
<dbReference type="WBParaSite" id="Hba_17026">
    <property type="protein sequence ID" value="Hba_17026"/>
    <property type="gene ID" value="Hba_17026"/>
</dbReference>